<keyword evidence="4" id="KW-1185">Reference proteome</keyword>
<feature type="region of interest" description="Disordered" evidence="2">
    <location>
        <begin position="230"/>
        <end position="309"/>
    </location>
</feature>
<evidence type="ECO:0000313" key="3">
    <source>
        <dbReference type="EMBL" id="EQC27296.1"/>
    </source>
</evidence>
<dbReference type="Proteomes" id="UP000030762">
    <property type="component" value="Unassembled WGS sequence"/>
</dbReference>
<reference evidence="3 4" key="1">
    <citation type="submission" date="2012-04" db="EMBL/GenBank/DDBJ databases">
        <title>The Genome Sequence of Saprolegnia declina VS20.</title>
        <authorList>
            <consortium name="The Broad Institute Genome Sequencing Platform"/>
            <person name="Russ C."/>
            <person name="Nusbaum C."/>
            <person name="Tyler B."/>
            <person name="van West P."/>
            <person name="Dieguez-Uribeondo J."/>
            <person name="de Bruijn I."/>
            <person name="Tripathy S."/>
            <person name="Jiang R."/>
            <person name="Young S.K."/>
            <person name="Zeng Q."/>
            <person name="Gargeya S."/>
            <person name="Fitzgerald M."/>
            <person name="Haas B."/>
            <person name="Abouelleil A."/>
            <person name="Alvarado L."/>
            <person name="Arachchi H.M."/>
            <person name="Berlin A."/>
            <person name="Chapman S.B."/>
            <person name="Goldberg J."/>
            <person name="Griggs A."/>
            <person name="Gujja S."/>
            <person name="Hansen M."/>
            <person name="Howarth C."/>
            <person name="Imamovic A."/>
            <person name="Larimer J."/>
            <person name="McCowen C."/>
            <person name="Montmayeur A."/>
            <person name="Murphy C."/>
            <person name="Neiman D."/>
            <person name="Pearson M."/>
            <person name="Priest M."/>
            <person name="Roberts A."/>
            <person name="Saif S."/>
            <person name="Shea T."/>
            <person name="Sisk P."/>
            <person name="Sykes S."/>
            <person name="Wortman J."/>
            <person name="Nusbaum C."/>
            <person name="Birren B."/>
        </authorList>
    </citation>
    <scope>NUCLEOTIDE SEQUENCE [LARGE SCALE GENOMIC DNA]</scope>
    <source>
        <strain evidence="3 4">VS20</strain>
    </source>
</reference>
<accession>T0PYH9</accession>
<dbReference type="AlphaFoldDB" id="T0PYH9"/>
<dbReference type="InterPro" id="IPR029488">
    <property type="entry name" value="Hmw/CFAP97"/>
</dbReference>
<evidence type="ECO:0000256" key="1">
    <source>
        <dbReference type="ARBA" id="ARBA00008315"/>
    </source>
</evidence>
<dbReference type="RefSeq" id="XP_008619299.1">
    <property type="nucleotide sequence ID" value="XM_008621077.1"/>
</dbReference>
<protein>
    <submittedName>
        <fullName evidence="3">Uncharacterized protein</fullName>
    </submittedName>
</protein>
<dbReference type="InterPro" id="IPR038791">
    <property type="entry name" value="Cfap97/Hemingway"/>
</dbReference>
<evidence type="ECO:0000313" key="4">
    <source>
        <dbReference type="Proteomes" id="UP000030762"/>
    </source>
</evidence>
<dbReference type="PANTHER" id="PTHR23035">
    <property type="entry name" value="CILIA- AND FLAGELLA-ASSOCIATED PROTEIN 97-RELATED"/>
    <property type="match status" value="1"/>
</dbReference>
<dbReference type="InParanoid" id="T0PYH9"/>
<dbReference type="Pfam" id="PF13879">
    <property type="entry name" value="Hmw_CFAP97"/>
    <property type="match status" value="1"/>
</dbReference>
<comment type="similarity">
    <text evidence="1">Belongs to the CFAP97 family.</text>
</comment>
<gene>
    <name evidence="3" type="ORF">SDRG_14917</name>
</gene>
<dbReference type="OMA" id="GTCIDAN"/>
<organism evidence="3 4">
    <name type="scientific">Saprolegnia diclina (strain VS20)</name>
    <dbReference type="NCBI Taxonomy" id="1156394"/>
    <lineage>
        <taxon>Eukaryota</taxon>
        <taxon>Sar</taxon>
        <taxon>Stramenopiles</taxon>
        <taxon>Oomycota</taxon>
        <taxon>Saprolegniomycetes</taxon>
        <taxon>Saprolegniales</taxon>
        <taxon>Saprolegniaceae</taxon>
        <taxon>Saprolegnia</taxon>
    </lineage>
</organism>
<dbReference type="VEuPathDB" id="FungiDB:SDRG_14917"/>
<evidence type="ECO:0000256" key="2">
    <source>
        <dbReference type="SAM" id="MobiDB-lite"/>
    </source>
</evidence>
<dbReference type="PANTHER" id="PTHR23035:SF2">
    <property type="entry name" value="KIAA1430 HOMOLOGUE"/>
    <property type="match status" value="1"/>
</dbReference>
<name>T0PYH9_SAPDV</name>
<dbReference type="EMBL" id="JH767211">
    <property type="protein sequence ID" value="EQC27296.1"/>
    <property type="molecule type" value="Genomic_DNA"/>
</dbReference>
<dbReference type="GeneID" id="19955644"/>
<proteinExistence type="inferred from homology"/>
<sequence>MVHNQDMPVANVLCARRELSQNAALLLENLRGSKGMCHVTSPRAFAHLEFNAKKASQVAEMHGKISYENALLMEKMAHIMVPSAKSLKSATAFAPGTCIDANMLPKIDNHNKYTLVSGYERNRVRQNARIAKENELYRKRILAQKPTYSVQAFEASNAAKNVHLQRIHKQLITSSPTPTQLKADAVREANEVKRAALRTHIYRPHRVDTTSLETLDPFVRNQTCICIDNFEPRPPITSGNQAPRRPPGRQPARPSRPEPPTFFLARQSSQPEDSELELILTENESIPVLSSPRPSPAPVSPQTSVADDLSPLETLSSMTLSDRDYLHADFSLESN</sequence>
<dbReference type="OrthoDB" id="2163395at2759"/>